<sequence length="444" mass="51884">MPGSPIDCEDRLGRAVRMYTAENGVSGHHESPCLLLHTAPSGNVREIQMNQRMPKIRHTEKNLPLKIDSLELEDYSTTINDSTYTFGIYRNFQTEETPQEIKFLNDCYGVQYDLDQYGFEIPSHSSPILPGDVSFREETRMFLQNDSDEREQWYKRELEGFEKSLRESIGLEAKSYLRDCIIQTRFKLLPFHYRRNNIPPPYSSFIRFTLTEEEQEDLKRVEHYSYNIKLFEAVKELNRILFDGRCLIRVNKFSKKLNGTVFRLPIGLKFSVNRITVPSEYVSRVASILDVTNGSLKELELCYPSRRFDKLQNDVMMNAERLHFPELDNYDVLHTTLEKLPKKNIKIGFGSTPTSEDYYEFIHIWMATKREIGSSCLFGLEDEEMGNSVLRLVRARNVITEQTERCITIIRGDLKRYTICVKENGTPENKWFRSFLEVSFVGVS</sequence>
<evidence type="ECO:0000313" key="1">
    <source>
        <dbReference type="EMBL" id="PIC47833.1"/>
    </source>
</evidence>
<protein>
    <submittedName>
        <fullName evidence="1">Uncharacterized protein</fullName>
    </submittedName>
</protein>
<accession>A0A2G5V7S7</accession>
<dbReference type="Pfam" id="PF12078">
    <property type="entry name" value="DUF3557"/>
    <property type="match status" value="1"/>
</dbReference>
<gene>
    <name evidence="1" type="primary">Cnig_chr_II.g7039</name>
    <name evidence="1" type="ORF">B9Z55_007039</name>
</gene>
<proteinExistence type="predicted"/>
<evidence type="ECO:0000313" key="2">
    <source>
        <dbReference type="Proteomes" id="UP000230233"/>
    </source>
</evidence>
<comment type="caution">
    <text evidence="1">The sequence shown here is derived from an EMBL/GenBank/DDBJ whole genome shotgun (WGS) entry which is preliminary data.</text>
</comment>
<keyword evidence="2" id="KW-1185">Reference proteome</keyword>
<dbReference type="PANTHER" id="PTHR31379:SF1">
    <property type="entry name" value="F-BOX C PROTEIN-RELATED"/>
    <property type="match status" value="1"/>
</dbReference>
<reference evidence="2" key="1">
    <citation type="submission" date="2017-10" db="EMBL/GenBank/DDBJ databases">
        <title>Rapid genome shrinkage in a self-fertile nematode reveals novel sperm competition proteins.</title>
        <authorList>
            <person name="Yin D."/>
            <person name="Schwarz E.M."/>
            <person name="Thomas C.G."/>
            <person name="Felde R.L."/>
            <person name="Korf I.F."/>
            <person name="Cutter A.D."/>
            <person name="Schartner C.M."/>
            <person name="Ralston E.J."/>
            <person name="Meyer B.J."/>
            <person name="Haag E.S."/>
        </authorList>
    </citation>
    <scope>NUCLEOTIDE SEQUENCE [LARGE SCALE GENOMIC DNA]</scope>
    <source>
        <strain evidence="2">JU1422</strain>
    </source>
</reference>
<organism evidence="1 2">
    <name type="scientific">Caenorhabditis nigoni</name>
    <dbReference type="NCBI Taxonomy" id="1611254"/>
    <lineage>
        <taxon>Eukaryota</taxon>
        <taxon>Metazoa</taxon>
        <taxon>Ecdysozoa</taxon>
        <taxon>Nematoda</taxon>
        <taxon>Chromadorea</taxon>
        <taxon>Rhabditida</taxon>
        <taxon>Rhabditina</taxon>
        <taxon>Rhabditomorpha</taxon>
        <taxon>Rhabditoidea</taxon>
        <taxon>Rhabditidae</taxon>
        <taxon>Peloderinae</taxon>
        <taxon>Caenorhabditis</taxon>
    </lineage>
</organism>
<dbReference type="PANTHER" id="PTHR31379">
    <property type="entry name" value="F-BOX C PROTEIN-RELATED-RELATED"/>
    <property type="match status" value="1"/>
</dbReference>
<dbReference type="InterPro" id="IPR021942">
    <property type="entry name" value="DUF3557"/>
</dbReference>
<dbReference type="AlphaFoldDB" id="A0A2G5V7S7"/>
<name>A0A2G5V7S7_9PELO</name>
<dbReference type="Proteomes" id="UP000230233">
    <property type="component" value="Chromosome II"/>
</dbReference>
<dbReference type="EMBL" id="PDUG01000002">
    <property type="protein sequence ID" value="PIC47833.1"/>
    <property type="molecule type" value="Genomic_DNA"/>
</dbReference>